<feature type="region of interest" description="Disordered" evidence="1">
    <location>
        <begin position="1"/>
        <end position="21"/>
    </location>
</feature>
<organism evidence="2 3">
    <name type="scientific">Shewanella benthica</name>
    <dbReference type="NCBI Taxonomy" id="43661"/>
    <lineage>
        <taxon>Bacteria</taxon>
        <taxon>Pseudomonadati</taxon>
        <taxon>Pseudomonadota</taxon>
        <taxon>Gammaproteobacteria</taxon>
        <taxon>Alteromonadales</taxon>
        <taxon>Shewanellaceae</taxon>
        <taxon>Shewanella</taxon>
    </lineage>
</organism>
<evidence type="ECO:0000313" key="2">
    <source>
        <dbReference type="EMBL" id="SQH75681.1"/>
    </source>
</evidence>
<evidence type="ECO:0000313" key="3">
    <source>
        <dbReference type="Proteomes" id="UP000250123"/>
    </source>
</evidence>
<dbReference type="Proteomes" id="UP000250123">
    <property type="component" value="Chromosome SHEWBE"/>
</dbReference>
<dbReference type="EMBL" id="LS483452">
    <property type="protein sequence ID" value="SQH75681.1"/>
    <property type="molecule type" value="Genomic_DNA"/>
</dbReference>
<feature type="compositionally biased region" description="Basic residues" evidence="1">
    <location>
        <begin position="1"/>
        <end position="13"/>
    </location>
</feature>
<name>A0A330M0N7_9GAMM</name>
<dbReference type="AlphaFoldDB" id="A0A330M0N7"/>
<accession>A0A330M0N7</accession>
<dbReference type="KEGG" id="sbk:SHEWBE_1715"/>
<proteinExistence type="predicted"/>
<evidence type="ECO:0000256" key="1">
    <source>
        <dbReference type="SAM" id="MobiDB-lite"/>
    </source>
</evidence>
<reference evidence="3" key="1">
    <citation type="submission" date="2018-06" db="EMBL/GenBank/DDBJ databases">
        <authorList>
            <person name="Cea G.-C."/>
            <person name="William W."/>
        </authorList>
    </citation>
    <scope>NUCLEOTIDE SEQUENCE [LARGE SCALE GENOMIC DNA]</scope>
    <source>
        <strain evidence="3">DB21MT-2</strain>
    </source>
</reference>
<sequence>MPWKKHLKTHKSNTNKTCATTNLNHDETKNIHNMFLLVSQEYKYSKMRNNYALPVINPIQPENRFT</sequence>
<protein>
    <submittedName>
        <fullName evidence="2">Uncharacterized protein</fullName>
    </submittedName>
</protein>
<gene>
    <name evidence="2" type="ORF">SHEWBE_1715</name>
</gene>